<keyword evidence="10" id="KW-0325">Glycoprotein</keyword>
<dbReference type="PRINTS" id="PR00846">
    <property type="entry name" value="GLHYDRLASE56"/>
</dbReference>
<evidence type="ECO:0000256" key="10">
    <source>
        <dbReference type="ARBA" id="ARBA00023180"/>
    </source>
</evidence>
<comment type="caution">
    <text evidence="15">The sequence shown here is derived from an EMBL/GenBank/DDBJ whole genome shotgun (WGS) entry which is preliminary data.</text>
</comment>
<feature type="signal peptide" evidence="14">
    <location>
        <begin position="1"/>
        <end position="25"/>
    </location>
</feature>
<reference evidence="15" key="1">
    <citation type="submission" date="2023-06" db="EMBL/GenBank/DDBJ databases">
        <title>Male Hemibagrus guttatus genome.</title>
        <authorList>
            <person name="Bian C."/>
        </authorList>
    </citation>
    <scope>NUCLEOTIDE SEQUENCE</scope>
    <source>
        <strain evidence="15">Male_cb2023</strain>
        <tissue evidence="15">Muscle</tissue>
    </source>
</reference>
<evidence type="ECO:0000256" key="2">
    <source>
        <dbReference type="ARBA" id="ARBA00004371"/>
    </source>
</evidence>
<dbReference type="InterPro" id="IPR013785">
    <property type="entry name" value="Aldolase_TIM"/>
</dbReference>
<evidence type="ECO:0000256" key="8">
    <source>
        <dbReference type="ARBA" id="ARBA00022801"/>
    </source>
</evidence>
<dbReference type="GO" id="GO:0005975">
    <property type="term" value="P:carbohydrate metabolic process"/>
    <property type="evidence" value="ECO:0007669"/>
    <property type="project" value="InterPro"/>
</dbReference>
<name>A0AAE0RKR8_9TELE</name>
<evidence type="ECO:0000313" key="15">
    <source>
        <dbReference type="EMBL" id="KAK3556930.1"/>
    </source>
</evidence>
<dbReference type="GO" id="GO:0031410">
    <property type="term" value="C:cytoplasmic vesicle"/>
    <property type="evidence" value="ECO:0007669"/>
    <property type="project" value="TreeGrafter"/>
</dbReference>
<comment type="subcellular location">
    <subcellularLocation>
        <location evidence="2">Lysosome</location>
    </subcellularLocation>
    <subcellularLocation>
        <location evidence="3">Secreted</location>
    </subcellularLocation>
</comment>
<dbReference type="CDD" id="cd00054">
    <property type="entry name" value="EGF_CA"/>
    <property type="match status" value="1"/>
</dbReference>
<evidence type="ECO:0000313" key="16">
    <source>
        <dbReference type="Proteomes" id="UP001274896"/>
    </source>
</evidence>
<dbReference type="InterPro" id="IPR018155">
    <property type="entry name" value="Hyaluronidase"/>
</dbReference>
<keyword evidence="7 14" id="KW-0732">Signal</keyword>
<evidence type="ECO:0000256" key="1">
    <source>
        <dbReference type="ARBA" id="ARBA00000251"/>
    </source>
</evidence>
<evidence type="ECO:0000256" key="14">
    <source>
        <dbReference type="SAM" id="SignalP"/>
    </source>
</evidence>
<dbReference type="EMBL" id="JAUCMX010000001">
    <property type="protein sequence ID" value="KAK3556930.1"/>
    <property type="molecule type" value="Genomic_DNA"/>
</dbReference>
<evidence type="ECO:0000256" key="9">
    <source>
        <dbReference type="ARBA" id="ARBA00023157"/>
    </source>
</evidence>
<evidence type="ECO:0000256" key="12">
    <source>
        <dbReference type="ARBA" id="ARBA00023295"/>
    </source>
</evidence>
<keyword evidence="9" id="KW-1015">Disulfide bond</keyword>
<protein>
    <recommendedName>
        <fullName evidence="13">Hyaluronidase</fullName>
        <ecNumber evidence="13">3.2.1.35</ecNumber>
    </recommendedName>
</protein>
<dbReference type="SUPFAM" id="SSF51445">
    <property type="entry name" value="(Trans)glycosidases"/>
    <property type="match status" value="2"/>
</dbReference>
<evidence type="ECO:0000256" key="11">
    <source>
        <dbReference type="ARBA" id="ARBA00023228"/>
    </source>
</evidence>
<evidence type="ECO:0000256" key="6">
    <source>
        <dbReference type="ARBA" id="ARBA00022536"/>
    </source>
</evidence>
<dbReference type="Pfam" id="PF01630">
    <property type="entry name" value="Glyco_hydro_56"/>
    <property type="match status" value="2"/>
</dbReference>
<dbReference type="GO" id="GO:0004415">
    <property type="term" value="F:hyalurononglucosaminidase activity"/>
    <property type="evidence" value="ECO:0007669"/>
    <property type="project" value="UniProtKB-UniRule"/>
</dbReference>
<dbReference type="PANTHER" id="PTHR11769:SF23">
    <property type="entry name" value="HYALURONIDASE-1"/>
    <property type="match status" value="1"/>
</dbReference>
<evidence type="ECO:0000256" key="3">
    <source>
        <dbReference type="ARBA" id="ARBA00004613"/>
    </source>
</evidence>
<keyword evidence="11" id="KW-0458">Lysosome</keyword>
<accession>A0AAE0RKR8</accession>
<keyword evidence="8 13" id="KW-0378">Hydrolase</keyword>
<keyword evidence="16" id="KW-1185">Reference proteome</keyword>
<dbReference type="Proteomes" id="UP001274896">
    <property type="component" value="Unassembled WGS sequence"/>
</dbReference>
<dbReference type="AlphaFoldDB" id="A0AAE0RKR8"/>
<dbReference type="Gene3D" id="3.20.20.70">
    <property type="entry name" value="Aldolase class I"/>
    <property type="match status" value="2"/>
</dbReference>
<dbReference type="GO" id="GO:0005576">
    <property type="term" value="C:extracellular region"/>
    <property type="evidence" value="ECO:0007669"/>
    <property type="project" value="UniProtKB-SubCell"/>
</dbReference>
<sequence>MANWFLSEWKLWLLVLLVLDCFIDAQTLKPTRWPLYQGKPLLLAWNAPTEDCWPRHKVPLQLDQFHIVASPNEGFTKQNLTIFYKDRLGLYPYFNSDNNPVNGGLPQIASLTAHLEKMPQDIKKYIHNSATKGLAVIDWEEWRPLWIRNWDMKSIYKNQSMLLVSKKNPTWDQGHVMKVAQQEFEMSGRNFMLRSLQLAKSLRPNQFWGFYLFPDCYNHDYLKSLESYTGRCPDPEIARNEQLRWLWTESTALFPSVYIGSVLRSTAFARQFVRYRVKEGMRVASLDSELARPVFVYARPTYINELELLTEIDLVSTIGESVALGAAGIILWGDASYASSPGMGTVATWTWQIILLCIFLTCPIMSRPMLLSEFPFFTVWNAPTEKCVSQYGVDLDLSTFDIIHNKNQSFIGSNITILYSDKLGFYPHYTDKNESVYGGVPQNFSLNKHLLQAYADLQKNIPDKNFTGLAVVDWESWRPLWDRNWDRKEVYQEGSRTLVRAKHHDWKPKQIEAQAKKDFEGAAQNFMEKTIKLGRTERPGGLWGFYGFPCCYNYQYKKNETYTGKCPPLDMMRNDKLSWLWNVSTALYPDIYIDLSLKGRDRDILLYARHRIQEGMRISKQVFPIQPLVIPYARIVYTYSMTFLSQEDLVHTIGESVALGAAGVVLWGDAVYSTNKGKPLTITITSTCLSVKSYIDETLGRYLVNVTKAALLCSKELCSFNGRCVRQDAASSAYLHLDPAVWTIIPRAELPDQNPNRPSYVIQMKNKEEGYYFTKLFKCQCYPGWEGEHCEKQIAPKPRQRK</sequence>
<evidence type="ECO:0000256" key="7">
    <source>
        <dbReference type="ARBA" id="ARBA00022729"/>
    </source>
</evidence>
<organism evidence="15 16">
    <name type="scientific">Hemibagrus guttatus</name>
    <dbReference type="NCBI Taxonomy" id="175788"/>
    <lineage>
        <taxon>Eukaryota</taxon>
        <taxon>Metazoa</taxon>
        <taxon>Chordata</taxon>
        <taxon>Craniata</taxon>
        <taxon>Vertebrata</taxon>
        <taxon>Euteleostomi</taxon>
        <taxon>Actinopterygii</taxon>
        <taxon>Neopterygii</taxon>
        <taxon>Teleostei</taxon>
        <taxon>Ostariophysi</taxon>
        <taxon>Siluriformes</taxon>
        <taxon>Bagridae</taxon>
        <taxon>Hemibagrus</taxon>
    </lineage>
</organism>
<dbReference type="GO" id="GO:0005764">
    <property type="term" value="C:lysosome"/>
    <property type="evidence" value="ECO:0007669"/>
    <property type="project" value="UniProtKB-SubCell"/>
</dbReference>
<comment type="similarity">
    <text evidence="4 13">Belongs to the glycosyl hydrolase 56 family.</text>
</comment>
<dbReference type="GO" id="GO:0030214">
    <property type="term" value="P:hyaluronan catabolic process"/>
    <property type="evidence" value="ECO:0007669"/>
    <property type="project" value="TreeGrafter"/>
</dbReference>
<feature type="chain" id="PRO_5042219627" description="Hyaluronidase" evidence="14">
    <location>
        <begin position="26"/>
        <end position="802"/>
    </location>
</feature>
<gene>
    <name evidence="15" type="ORF">QTP70_022437</name>
</gene>
<evidence type="ECO:0000256" key="5">
    <source>
        <dbReference type="ARBA" id="ARBA00022525"/>
    </source>
</evidence>
<keyword evidence="6" id="KW-0245">EGF-like domain</keyword>
<keyword evidence="12 13" id="KW-0326">Glycosidase</keyword>
<dbReference type="PANTHER" id="PTHR11769">
    <property type="entry name" value="HYALURONIDASE"/>
    <property type="match status" value="1"/>
</dbReference>
<comment type="catalytic activity">
    <reaction evidence="1 13">
        <text>Random hydrolysis of (1-&gt;4)-linkages between N-acetyl-beta-D-glucosamine and D-glucuronate residues in hyaluronate.</text>
        <dbReference type="EC" id="3.2.1.35"/>
    </reaction>
</comment>
<keyword evidence="5" id="KW-0964">Secreted</keyword>
<dbReference type="EC" id="3.2.1.35" evidence="13"/>
<proteinExistence type="inferred from homology"/>
<dbReference type="InterPro" id="IPR017853">
    <property type="entry name" value="GH"/>
</dbReference>
<evidence type="ECO:0000256" key="13">
    <source>
        <dbReference type="RuleBase" id="RU610713"/>
    </source>
</evidence>
<dbReference type="FunFam" id="3.20.20.70:FF:000065">
    <property type="entry name" value="Hyaluronidase"/>
    <property type="match status" value="2"/>
</dbReference>
<evidence type="ECO:0000256" key="4">
    <source>
        <dbReference type="ARBA" id="ARBA00008871"/>
    </source>
</evidence>